<evidence type="ECO:0000313" key="2">
    <source>
        <dbReference type="Proteomes" id="UP000287701"/>
    </source>
</evidence>
<name>A0A3R5UXL1_ORNRH</name>
<evidence type="ECO:0008006" key="3">
    <source>
        <dbReference type="Google" id="ProtNLM"/>
    </source>
</evidence>
<dbReference type="Proteomes" id="UP000287701">
    <property type="component" value="Chromosome"/>
</dbReference>
<proteinExistence type="predicted"/>
<sequence>MPKDEFSEDQFETFWNNYLTKLESKDESLYNIIKMAQWKIENQENISLSFYSETMAVKFENVRDELINELRQSLNNYYVNINKKVIDDVPQKMHIKTRRDVFNDMVKENPLIEVLHQKFLLDIDNMPD</sequence>
<evidence type="ECO:0000313" key="1">
    <source>
        <dbReference type="EMBL" id="QAR30794.1"/>
    </source>
</evidence>
<protein>
    <recommendedName>
        <fullName evidence="3">DNA polymerase III subunit gamma/tau</fullName>
    </recommendedName>
</protein>
<organism evidence="1 2">
    <name type="scientific">Ornithobacterium rhinotracheale</name>
    <dbReference type="NCBI Taxonomy" id="28251"/>
    <lineage>
        <taxon>Bacteria</taxon>
        <taxon>Pseudomonadati</taxon>
        <taxon>Bacteroidota</taxon>
        <taxon>Flavobacteriia</taxon>
        <taxon>Flavobacteriales</taxon>
        <taxon>Weeksellaceae</taxon>
        <taxon>Ornithobacterium</taxon>
    </lineage>
</organism>
<accession>A0A3R5UXL1</accession>
<dbReference type="OrthoDB" id="1467297at2"/>
<dbReference type="AlphaFoldDB" id="A0A3R5UXL1"/>
<gene>
    <name evidence="1" type="ORF">EQP59_05325</name>
</gene>
<dbReference type="RefSeq" id="WP_128501269.1">
    <property type="nucleotide sequence ID" value="NZ_CP035107.1"/>
</dbReference>
<reference evidence="1 2" key="1">
    <citation type="submission" date="2019-01" db="EMBL/GenBank/DDBJ databases">
        <title>Whole Genome of Ornithobacterium rhinotracheale FARPER-174b.</title>
        <authorList>
            <person name="Tataje-Lavanda L.A."/>
            <person name="Montalvan A."/>
            <person name="Montesinos R."/>
            <person name="Zimic M."/>
            <person name="Fernandez-Sanchez M."/>
            <person name="Fernandez-Diaz M."/>
        </authorList>
    </citation>
    <scope>NUCLEOTIDE SEQUENCE [LARGE SCALE GENOMIC DNA]</scope>
    <source>
        <strain evidence="1 2">FARPER-174b</strain>
    </source>
</reference>
<dbReference type="EMBL" id="CP035107">
    <property type="protein sequence ID" value="QAR30794.1"/>
    <property type="molecule type" value="Genomic_DNA"/>
</dbReference>